<sequence>MTADRICLPPELGWFTLNSGVQNENVQNIQPGGRGARLCSFDSYTGSDHRDWASDKDKYKIYK</sequence>
<accession>A0ACC5ZR11</accession>
<gene>
    <name evidence="1" type="ORF">PDJAM_G00179750</name>
</gene>
<protein>
    <submittedName>
        <fullName evidence="1">Uncharacterized protein</fullName>
    </submittedName>
</protein>
<evidence type="ECO:0000313" key="1">
    <source>
        <dbReference type="EMBL" id="MCJ8749741.1"/>
    </source>
</evidence>
<feature type="non-terminal residue" evidence="1">
    <location>
        <position position="63"/>
    </location>
</feature>
<proteinExistence type="predicted"/>
<comment type="caution">
    <text evidence="1">The sequence shown here is derived from an EMBL/GenBank/DDBJ whole genome shotgun (WGS) entry which is preliminary data.</text>
</comment>
<dbReference type="EMBL" id="CM041003">
    <property type="protein sequence ID" value="MCJ8749741.1"/>
    <property type="molecule type" value="Genomic_DNA"/>
</dbReference>
<organism evidence="1 2">
    <name type="scientific">Pangasius djambal</name>
    <dbReference type="NCBI Taxonomy" id="1691987"/>
    <lineage>
        <taxon>Eukaryota</taxon>
        <taxon>Metazoa</taxon>
        <taxon>Chordata</taxon>
        <taxon>Craniata</taxon>
        <taxon>Vertebrata</taxon>
        <taxon>Euteleostomi</taxon>
        <taxon>Actinopterygii</taxon>
        <taxon>Neopterygii</taxon>
        <taxon>Teleostei</taxon>
        <taxon>Ostariophysi</taxon>
        <taxon>Siluriformes</taxon>
        <taxon>Pangasiidae</taxon>
        <taxon>Pangasius</taxon>
    </lineage>
</organism>
<evidence type="ECO:0000313" key="2">
    <source>
        <dbReference type="Proteomes" id="UP000830395"/>
    </source>
</evidence>
<reference evidence="1" key="1">
    <citation type="submission" date="2020-02" db="EMBL/GenBank/DDBJ databases">
        <title>Genome sequencing of the panga catfish, Pangasius djambal.</title>
        <authorList>
            <person name="Wen M."/>
            <person name="Zahm M."/>
            <person name="Roques C."/>
            <person name="Cabau C."/>
            <person name="Klopp C."/>
            <person name="Donnadieu C."/>
            <person name="Jouanno E."/>
            <person name="Avarre J.-C."/>
            <person name="Campet M."/>
            <person name="Ha T."/>
            <person name="Dugue R."/>
            <person name="Lampietro C."/>
            <person name="Louis A."/>
            <person name="Herpin A."/>
            <person name="Echchiki A."/>
            <person name="Berthelot C."/>
            <person name="Parey E."/>
            <person name="Roest-Crollius H."/>
            <person name="Braasch I."/>
            <person name="Postlethwait J.H."/>
            <person name="Bobe J."/>
            <person name="Montfort J."/>
            <person name="Bouchez O."/>
            <person name="Begum T."/>
            <person name="Schartl M."/>
            <person name="Gustiano R."/>
            <person name="Guiguen Y."/>
        </authorList>
    </citation>
    <scope>NUCLEOTIDE SEQUENCE</scope>
    <source>
        <strain evidence="1">Pdj_M5554</strain>
    </source>
</reference>
<keyword evidence="2" id="KW-1185">Reference proteome</keyword>
<dbReference type="Proteomes" id="UP000830395">
    <property type="component" value="Chromosome 29"/>
</dbReference>
<name>A0ACC5ZR11_9TELE</name>